<gene>
    <name evidence="1" type="ORF">LCGC14_0599740</name>
</gene>
<organism evidence="1">
    <name type="scientific">marine sediment metagenome</name>
    <dbReference type="NCBI Taxonomy" id="412755"/>
    <lineage>
        <taxon>unclassified sequences</taxon>
        <taxon>metagenomes</taxon>
        <taxon>ecological metagenomes</taxon>
    </lineage>
</organism>
<reference evidence="1" key="1">
    <citation type="journal article" date="2015" name="Nature">
        <title>Complex archaea that bridge the gap between prokaryotes and eukaryotes.</title>
        <authorList>
            <person name="Spang A."/>
            <person name="Saw J.H."/>
            <person name="Jorgensen S.L."/>
            <person name="Zaremba-Niedzwiedzka K."/>
            <person name="Martijn J."/>
            <person name="Lind A.E."/>
            <person name="van Eijk R."/>
            <person name="Schleper C."/>
            <person name="Guy L."/>
            <person name="Ettema T.J."/>
        </authorList>
    </citation>
    <scope>NUCLEOTIDE SEQUENCE</scope>
</reference>
<dbReference type="EMBL" id="LAZR01000959">
    <property type="protein sequence ID" value="KKN53719.1"/>
    <property type="molecule type" value="Genomic_DNA"/>
</dbReference>
<sequence>MWQLLGKGKTTLALHEAHNVTSTPKGRKCSKCGKTKALDCFSYEDRDECKWCMNEYRVALNASTQSQADRTGWDWTDEEDQVVRAKTEDGWTDESIAYHLKRSLSSVRTHRCRVLGINKRAKAAPKPVLNEFVHVKEDVIKKVTIHIDKAKITVYSNTHTPPSKIGQAFVDKGLTAGDYQAWRVGGSAGA</sequence>
<comment type="caution">
    <text evidence="1">The sequence shown here is derived from an EMBL/GenBank/DDBJ whole genome shotgun (WGS) entry which is preliminary data.</text>
</comment>
<proteinExistence type="predicted"/>
<name>A0A0F9RFR9_9ZZZZ</name>
<evidence type="ECO:0000313" key="1">
    <source>
        <dbReference type="EMBL" id="KKN53719.1"/>
    </source>
</evidence>
<accession>A0A0F9RFR9</accession>
<protein>
    <submittedName>
        <fullName evidence="1">Uncharacterized protein</fullName>
    </submittedName>
</protein>
<dbReference type="AlphaFoldDB" id="A0A0F9RFR9"/>